<evidence type="ECO:0008006" key="3">
    <source>
        <dbReference type="Google" id="ProtNLM"/>
    </source>
</evidence>
<reference evidence="1" key="1">
    <citation type="submission" date="2016-06" db="EMBL/GenBank/DDBJ databases">
        <title>Draft Genome sequence of the fungus Inonotus baumii.</title>
        <authorList>
            <person name="Zhu H."/>
            <person name="Lin W."/>
        </authorList>
    </citation>
    <scope>NUCLEOTIDE SEQUENCE</scope>
    <source>
        <strain evidence="1">821</strain>
    </source>
</reference>
<gene>
    <name evidence="1" type="ORF">A7U60_g2115</name>
</gene>
<dbReference type="AlphaFoldDB" id="A0A9Q5I3C1"/>
<keyword evidence="2" id="KW-1185">Reference proteome</keyword>
<protein>
    <recommendedName>
        <fullName evidence="3">FAD/NAD(P)-binding domain-containing protein</fullName>
    </recommendedName>
</protein>
<organism evidence="1 2">
    <name type="scientific">Sanghuangporus baumii</name>
    <name type="common">Phellinus baumii</name>
    <dbReference type="NCBI Taxonomy" id="108892"/>
    <lineage>
        <taxon>Eukaryota</taxon>
        <taxon>Fungi</taxon>
        <taxon>Dikarya</taxon>
        <taxon>Basidiomycota</taxon>
        <taxon>Agaricomycotina</taxon>
        <taxon>Agaricomycetes</taxon>
        <taxon>Hymenochaetales</taxon>
        <taxon>Hymenochaetaceae</taxon>
        <taxon>Sanghuangporus</taxon>
    </lineage>
</organism>
<name>A0A9Q5I3C1_SANBA</name>
<sequence>MDYLPQGAYYAFDILALYTFWRCSAFLIKQYLTRTQTVLYDIPNLGRPRPDEKRIKGTAVVCGGSYSGLWSARLLADHFEEVLIIEPEEWLATPEGSSPVYSPEGEPIEGCGIYNRARVFQYKTTHAFQPLSYAALKALYPSVDDEIKKADGRVGKSEFNSYLFNNNLLRTIKNRDGQYIQNFFMSREGCERMLRRLFLRDCPRIRWMVGTVKAVETVKGDERTLSSVVVRLPDNSEKTIPATLVVDCTGSAQAGLKWLKRISATSDKTAGGRLALSDPKMRITYYTDQQTRTFYFRVPQESRDKLPIPGGYDKAMWMYSYTPVLAKCTKSLFLDRLEGHRIRFMVGTWGQQPLPEVEELRDYLSYLTPQDQIPKWILDLVDILVEANKGQAEYVTTKYPTLSWIKYEKAAYLPKNFVAVGDSVMQVNPTFGQGFSKVVASVVTLDSTLRSRSVINSTVIPDGFSARYFKSQAQRTAIAWEGTKPIDYLFPTTRPVEGEKPSDEYMNFKVTASMMWLSLKDEKLNSALYRAFNFLGPPGELMSPVSLAKVFLLWGKQKVGLAKDFLQD</sequence>
<evidence type="ECO:0000313" key="1">
    <source>
        <dbReference type="EMBL" id="OCB90680.1"/>
    </source>
</evidence>
<dbReference type="SUPFAM" id="SSF51905">
    <property type="entry name" value="FAD/NAD(P)-binding domain"/>
    <property type="match status" value="1"/>
</dbReference>
<dbReference type="InterPro" id="IPR036188">
    <property type="entry name" value="FAD/NAD-bd_sf"/>
</dbReference>
<evidence type="ECO:0000313" key="2">
    <source>
        <dbReference type="Proteomes" id="UP000757232"/>
    </source>
</evidence>
<dbReference type="EMBL" id="LNZH02000122">
    <property type="protein sequence ID" value="OCB90680.1"/>
    <property type="molecule type" value="Genomic_DNA"/>
</dbReference>
<dbReference type="OrthoDB" id="10051892at2759"/>
<proteinExistence type="predicted"/>
<dbReference type="Proteomes" id="UP000757232">
    <property type="component" value="Unassembled WGS sequence"/>
</dbReference>
<accession>A0A9Q5I3C1</accession>
<comment type="caution">
    <text evidence="1">The sequence shown here is derived from an EMBL/GenBank/DDBJ whole genome shotgun (WGS) entry which is preliminary data.</text>
</comment>